<gene>
    <name evidence="2" type="ORF">RCIA3</name>
</gene>
<feature type="transmembrane region" description="Helical" evidence="1">
    <location>
        <begin position="31"/>
        <end position="51"/>
    </location>
</feature>
<dbReference type="EMBL" id="AM114193">
    <property type="protein sequence ID" value="CAJ35562.1"/>
    <property type="molecule type" value="Genomic_DNA"/>
</dbReference>
<evidence type="ECO:0000313" key="2">
    <source>
        <dbReference type="EMBL" id="CAJ35562.1"/>
    </source>
</evidence>
<dbReference type="Proteomes" id="UP000000663">
    <property type="component" value="Chromosome"/>
</dbReference>
<evidence type="ECO:0000256" key="1">
    <source>
        <dbReference type="SAM" id="Phobius"/>
    </source>
</evidence>
<keyword evidence="1" id="KW-1133">Transmembrane helix</keyword>
<proteinExistence type="predicted"/>
<keyword evidence="1" id="KW-0812">Transmembrane</keyword>
<dbReference type="KEGG" id="rci:RCIA3"/>
<accession>Q0W7T1</accession>
<dbReference type="AlphaFoldDB" id="Q0W7T1"/>
<keyword evidence="1" id="KW-0472">Membrane</keyword>
<reference evidence="2 3" key="1">
    <citation type="journal article" date="2006" name="Science">
        <title>Genome of rice cluster I archaea -- the key methane producers in the rice rhizosphere.</title>
        <authorList>
            <person name="Erkel C."/>
            <person name="Kube M."/>
            <person name="Reinhardt R."/>
            <person name="Liesack W."/>
        </authorList>
    </citation>
    <scope>NUCLEOTIDE SEQUENCE [LARGE SCALE GENOMIC DNA]</scope>
    <source>
        <strain evidence="3">DSM 22066 / NBRC 105507 / MRE50</strain>
    </source>
</reference>
<organism evidence="2 3">
    <name type="scientific">Methanocella arvoryzae (strain DSM 22066 / NBRC 105507 / MRE50)</name>
    <dbReference type="NCBI Taxonomy" id="351160"/>
    <lineage>
        <taxon>Archaea</taxon>
        <taxon>Methanobacteriati</taxon>
        <taxon>Methanobacteriota</taxon>
        <taxon>Stenosarchaea group</taxon>
        <taxon>Methanomicrobia</taxon>
        <taxon>Methanocellales</taxon>
        <taxon>Methanocellaceae</taxon>
        <taxon>Methanocella</taxon>
    </lineage>
</organism>
<sequence>MFISIACPHFIPAIAETSPGIMMCSIRIRHLTIAVLAAIAILSLVMPAAALNPQPLPPGVYGNYQQYYQTNPAYSTNVIGQQPVGYTVQPQFSAQPLVSQYQPYQYGSLQTSPSDVMLNPQPLPPRDLSRYPAYYTQYRAL</sequence>
<dbReference type="PATRIC" id="fig|351160.9.peg.2676"/>
<keyword evidence="3" id="KW-1185">Reference proteome</keyword>
<evidence type="ECO:0000313" key="3">
    <source>
        <dbReference type="Proteomes" id="UP000000663"/>
    </source>
</evidence>
<protein>
    <submittedName>
        <fullName evidence="2">Uncharacterized protein</fullName>
    </submittedName>
</protein>
<name>Q0W7T1_METAR</name>